<reference evidence="1" key="1">
    <citation type="submission" date="2019-09" db="EMBL/GenBank/DDBJ databases">
        <title>In-depth cultivation of the pig gut microbiome towards novel bacterial diversity and tailored functional studies.</title>
        <authorList>
            <person name="Wylensek D."/>
            <person name="Hitch T.C.A."/>
            <person name="Clavel T."/>
        </authorList>
    </citation>
    <scope>NUCLEOTIDE SEQUENCE</scope>
    <source>
        <strain evidence="1">RF-744-FAT-WT-3</strain>
    </source>
</reference>
<dbReference type="RefSeq" id="WP_154572724.1">
    <property type="nucleotide sequence ID" value="NZ_JAQXPA010000081.1"/>
</dbReference>
<dbReference type="AlphaFoldDB" id="A0A6A8M8G5"/>
<evidence type="ECO:0008006" key="2">
    <source>
        <dbReference type="Google" id="ProtNLM"/>
    </source>
</evidence>
<protein>
    <recommendedName>
        <fullName evidence="2">Phage protein</fullName>
    </recommendedName>
</protein>
<comment type="caution">
    <text evidence="1">The sequence shown here is derived from an EMBL/GenBank/DDBJ whole genome shotgun (WGS) entry which is preliminary data.</text>
</comment>
<name>A0A6A8M8G5_9FIRM</name>
<sequence>MENKTAILYKLMIRKGYPEEFTALICSEMNTEFTADKMISYIGAPELHRLEDVADEMIAILDLRDRLRNKHMSEYAQGKINQLYRDINEDEPD</sequence>
<accession>A0A6A8M8G5</accession>
<organism evidence="1">
    <name type="scientific">Baileyella intestinalis</name>
    <dbReference type="NCBI Taxonomy" id="2606709"/>
    <lineage>
        <taxon>Bacteria</taxon>
        <taxon>Bacillati</taxon>
        <taxon>Bacillota</taxon>
        <taxon>Clostridia</taxon>
        <taxon>Peptostreptococcales</taxon>
        <taxon>Anaerovoracaceae</taxon>
        <taxon>Baileyella</taxon>
    </lineage>
</organism>
<gene>
    <name evidence="1" type="ORF">FYJ66_06575</name>
</gene>
<dbReference type="EMBL" id="VUNB01000005">
    <property type="protein sequence ID" value="MST69251.1"/>
    <property type="molecule type" value="Genomic_DNA"/>
</dbReference>
<proteinExistence type="predicted"/>
<evidence type="ECO:0000313" key="1">
    <source>
        <dbReference type="EMBL" id="MST69251.1"/>
    </source>
</evidence>